<gene>
    <name evidence="2" type="ORF">AWC08_30390</name>
</gene>
<feature type="domain" description="Helix-turn-helix" evidence="1">
    <location>
        <begin position="19"/>
        <end position="65"/>
    </location>
</feature>
<evidence type="ECO:0000259" key="1">
    <source>
        <dbReference type="Pfam" id="PF12728"/>
    </source>
</evidence>
<reference evidence="2 3" key="1">
    <citation type="submission" date="2016-01" db="EMBL/GenBank/DDBJ databases">
        <title>The new phylogeny of the genus Mycobacterium.</title>
        <authorList>
            <person name="Tarcisio F."/>
            <person name="Conor M."/>
            <person name="Antonella G."/>
            <person name="Elisabetta G."/>
            <person name="Giulia F.S."/>
            <person name="Sara T."/>
            <person name="Anna F."/>
            <person name="Clotilde B."/>
            <person name="Roberto B."/>
            <person name="Veronica D.S."/>
            <person name="Fabio R."/>
            <person name="Monica P."/>
            <person name="Olivier J."/>
            <person name="Enrico T."/>
            <person name="Nicola S."/>
        </authorList>
    </citation>
    <scope>NUCLEOTIDE SEQUENCE [LARGE SCALE GENOMIC DNA]</scope>
    <source>
        <strain evidence="2 3">DSM 44160</strain>
    </source>
</reference>
<proteinExistence type="predicted"/>
<comment type="caution">
    <text evidence="2">The sequence shown here is derived from an EMBL/GenBank/DDBJ whole genome shotgun (WGS) entry which is preliminary data.</text>
</comment>
<dbReference type="RefSeq" id="WP_069434669.1">
    <property type="nucleotide sequence ID" value="NZ_JACKSU010000052.1"/>
</dbReference>
<dbReference type="NCBIfam" id="TIGR01764">
    <property type="entry name" value="excise"/>
    <property type="match status" value="1"/>
</dbReference>
<evidence type="ECO:0000313" key="3">
    <source>
        <dbReference type="Proteomes" id="UP000193928"/>
    </source>
</evidence>
<protein>
    <recommendedName>
        <fullName evidence="1">Helix-turn-helix domain-containing protein</fullName>
    </recommendedName>
</protein>
<dbReference type="GO" id="GO:0003677">
    <property type="term" value="F:DNA binding"/>
    <property type="evidence" value="ECO:0007669"/>
    <property type="project" value="InterPro"/>
</dbReference>
<keyword evidence="3" id="KW-1185">Reference proteome</keyword>
<accession>A0A1X1W223</accession>
<dbReference type="AlphaFoldDB" id="A0A1X1W223"/>
<dbReference type="InterPro" id="IPR041657">
    <property type="entry name" value="HTH_17"/>
</dbReference>
<dbReference type="Proteomes" id="UP000193928">
    <property type="component" value="Unassembled WGS sequence"/>
</dbReference>
<name>A0A1X1W223_MYCGO</name>
<sequence>MPNSKFCSSPEREHRFARINAAAAYLDVHPATIRKLIDDGKIHGYRNGQRLLRVDLNELDALMAGEA</sequence>
<dbReference type="EMBL" id="LQOY01000142">
    <property type="protein sequence ID" value="ORV80218.1"/>
    <property type="molecule type" value="Genomic_DNA"/>
</dbReference>
<evidence type="ECO:0000313" key="2">
    <source>
        <dbReference type="EMBL" id="ORV80218.1"/>
    </source>
</evidence>
<dbReference type="Pfam" id="PF12728">
    <property type="entry name" value="HTH_17"/>
    <property type="match status" value="1"/>
</dbReference>
<organism evidence="2 3">
    <name type="scientific">Mycobacterium gordonae</name>
    <dbReference type="NCBI Taxonomy" id="1778"/>
    <lineage>
        <taxon>Bacteria</taxon>
        <taxon>Bacillati</taxon>
        <taxon>Actinomycetota</taxon>
        <taxon>Actinomycetes</taxon>
        <taxon>Mycobacteriales</taxon>
        <taxon>Mycobacteriaceae</taxon>
        <taxon>Mycobacterium</taxon>
    </lineage>
</organism>
<dbReference type="InterPro" id="IPR010093">
    <property type="entry name" value="SinI_DNA-bd"/>
</dbReference>